<feature type="transmembrane region" description="Helical" evidence="2">
    <location>
        <begin position="5"/>
        <end position="26"/>
    </location>
</feature>
<reference evidence="3 4" key="1">
    <citation type="submission" date="2024-09" db="EMBL/GenBank/DDBJ databases">
        <title>Taxonomic and Genotyping Characterization of Leptospira Strains isolated from Multiple Sources in Colombia highlights the importance of intermediate species.</title>
        <authorList>
            <person name="Torres Higuera L."/>
            <person name="Rojas Tapias D."/>
            <person name="Jimenez Velasquez S."/>
            <person name="Renjifo Ibanez C."/>
        </authorList>
    </citation>
    <scope>NUCLEOTIDE SEQUENCE [LARGE SCALE GENOMIC DNA]</scope>
    <source>
        <strain evidence="3 4">Lep080</strain>
    </source>
</reference>
<comment type="caution">
    <text evidence="3">The sequence shown here is derived from an EMBL/GenBank/DDBJ whole genome shotgun (WGS) entry which is preliminary data.</text>
</comment>
<dbReference type="Gene3D" id="2.30.30.40">
    <property type="entry name" value="SH3 Domains"/>
    <property type="match status" value="1"/>
</dbReference>
<sequence length="476" mass="54752">MKRGFFLSIIGILLFIFLIWIAVKFWPKASDSIYSDYKKERWEKVIRAVKNHPSPTPDDLFYASHSLLRFNQELKEKEPEERNKIAKNFQKEYGIGSVPSTEASGEFPVFDDIFVSQLRQGGYWRQKAMALRLENATEWEDDATFLRDLKEFLHSNPIVFGSNYSNILRKSLRRETKLSESDKNKLSDLLGFLSTREDSSLLGGRLKNTGENTNLRSGPGTENAGKARLKKGLLLYALDKDPRSETVQGRKGNWVQVYIPETQVVGWIFSHFLEEDPFPSTKAEEMAKSFQESERSQAWDFAFWNEEKIPPGFHGEYVRTEKLALDGDYGIVIYRAKDNKYKEVCRIVEEPFRNLEFLAASLSGDESVPLFRLYAGRPGDWKPVYQIDLDRESVSINRNKYIIGSDSGKRRFQLGLNSSSNRVLGSLLVEEKTVLQGVQPEENFVSEEGTLFKLCLLQPEKKSDSNAAVFRFKFLF</sequence>
<evidence type="ECO:0000313" key="4">
    <source>
        <dbReference type="Proteomes" id="UP001580391"/>
    </source>
</evidence>
<keyword evidence="2" id="KW-0812">Transmembrane</keyword>
<dbReference type="RefSeq" id="WP_375517440.1">
    <property type="nucleotide sequence ID" value="NZ_JBHILI010000009.1"/>
</dbReference>
<name>A0ABV5BU06_9LEPT</name>
<dbReference type="EMBL" id="JBHILJ010000008">
    <property type="protein sequence ID" value="MFB5737844.1"/>
    <property type="molecule type" value="Genomic_DNA"/>
</dbReference>
<dbReference type="Proteomes" id="UP001580391">
    <property type="component" value="Unassembled WGS sequence"/>
</dbReference>
<keyword evidence="2" id="KW-1133">Transmembrane helix</keyword>
<feature type="region of interest" description="Disordered" evidence="1">
    <location>
        <begin position="203"/>
        <end position="225"/>
    </location>
</feature>
<evidence type="ECO:0000313" key="3">
    <source>
        <dbReference type="EMBL" id="MFB5737844.1"/>
    </source>
</evidence>
<keyword evidence="4" id="KW-1185">Reference proteome</keyword>
<protein>
    <recommendedName>
        <fullName evidence="5">SH3b domain-containing protein</fullName>
    </recommendedName>
</protein>
<gene>
    <name evidence="3" type="ORF">ACE5IX_15065</name>
</gene>
<keyword evidence="2" id="KW-0472">Membrane</keyword>
<evidence type="ECO:0008006" key="5">
    <source>
        <dbReference type="Google" id="ProtNLM"/>
    </source>
</evidence>
<organism evidence="3 4">
    <name type="scientific">Leptospira wolffii</name>
    <dbReference type="NCBI Taxonomy" id="409998"/>
    <lineage>
        <taxon>Bacteria</taxon>
        <taxon>Pseudomonadati</taxon>
        <taxon>Spirochaetota</taxon>
        <taxon>Spirochaetia</taxon>
        <taxon>Leptospirales</taxon>
        <taxon>Leptospiraceae</taxon>
        <taxon>Leptospira</taxon>
    </lineage>
</organism>
<proteinExistence type="predicted"/>
<evidence type="ECO:0000256" key="1">
    <source>
        <dbReference type="SAM" id="MobiDB-lite"/>
    </source>
</evidence>
<evidence type="ECO:0000256" key="2">
    <source>
        <dbReference type="SAM" id="Phobius"/>
    </source>
</evidence>
<accession>A0ABV5BU06</accession>